<protein>
    <submittedName>
        <fullName evidence="1">Uncharacterized protein</fullName>
    </submittedName>
</protein>
<dbReference type="STRING" id="29170.A0A368GQF3"/>
<organism evidence="1 2">
    <name type="scientific">Ancylostoma caninum</name>
    <name type="common">Dog hookworm</name>
    <dbReference type="NCBI Taxonomy" id="29170"/>
    <lineage>
        <taxon>Eukaryota</taxon>
        <taxon>Metazoa</taxon>
        <taxon>Ecdysozoa</taxon>
        <taxon>Nematoda</taxon>
        <taxon>Chromadorea</taxon>
        <taxon>Rhabditida</taxon>
        <taxon>Rhabditina</taxon>
        <taxon>Rhabditomorpha</taxon>
        <taxon>Strongyloidea</taxon>
        <taxon>Ancylostomatidae</taxon>
        <taxon>Ancylostomatinae</taxon>
        <taxon>Ancylostoma</taxon>
    </lineage>
</organism>
<sequence>MNLMVSLAVGDVSDLRNSAQDKLLKIKVNFVIEALQMSEQFGVGGLPLQPLHKKITNNVLVIHTDGSYFSAYDETLRIGGERHQLITARTLHGDKDKVSHSCLLAPDSTYLASWSMHACLNKGTKDLEEPGLHAYQLSFLEPGMRVRIHPLRGRPHSVFFNSCSMKLIETIDSGIPELEADPDNYQDSDRFSRRYAKWIIGLDWTGYIDM</sequence>
<evidence type="ECO:0000313" key="2">
    <source>
        <dbReference type="Proteomes" id="UP000252519"/>
    </source>
</evidence>
<name>A0A368GQF3_ANCCA</name>
<keyword evidence="2" id="KW-1185">Reference proteome</keyword>
<dbReference type="OrthoDB" id="1661883at2759"/>
<reference evidence="1 2" key="1">
    <citation type="submission" date="2014-10" db="EMBL/GenBank/DDBJ databases">
        <title>Draft genome of the hookworm Ancylostoma caninum.</title>
        <authorList>
            <person name="Mitreva M."/>
        </authorList>
    </citation>
    <scope>NUCLEOTIDE SEQUENCE [LARGE SCALE GENOMIC DNA]</scope>
    <source>
        <strain evidence="1 2">Baltimore</strain>
    </source>
</reference>
<accession>A0A368GQF3</accession>
<comment type="caution">
    <text evidence="1">The sequence shown here is derived from an EMBL/GenBank/DDBJ whole genome shotgun (WGS) entry which is preliminary data.</text>
</comment>
<dbReference type="Proteomes" id="UP000252519">
    <property type="component" value="Unassembled WGS sequence"/>
</dbReference>
<evidence type="ECO:0000313" key="1">
    <source>
        <dbReference type="EMBL" id="RCN45519.1"/>
    </source>
</evidence>
<dbReference type="EMBL" id="JOJR01000099">
    <property type="protein sequence ID" value="RCN45519.1"/>
    <property type="molecule type" value="Genomic_DNA"/>
</dbReference>
<gene>
    <name evidence="1" type="ORF">ANCCAN_08448</name>
</gene>
<dbReference type="AlphaFoldDB" id="A0A368GQF3"/>
<proteinExistence type="predicted"/>